<dbReference type="AlphaFoldDB" id="E3CXB6"/>
<dbReference type="InterPro" id="IPR003004">
    <property type="entry name" value="GspF/PilC"/>
</dbReference>
<feature type="domain" description="Type II secretion system protein GspF" evidence="11">
    <location>
        <begin position="259"/>
        <end position="376"/>
    </location>
</feature>
<evidence type="ECO:0000256" key="10">
    <source>
        <dbReference type="SAM" id="Phobius"/>
    </source>
</evidence>
<feature type="transmembrane region" description="Helical" evidence="10">
    <location>
        <begin position="165"/>
        <end position="187"/>
    </location>
</feature>
<accession>E3CXB6</accession>
<keyword evidence="7 10" id="KW-0472">Membrane</keyword>
<keyword evidence="3 8" id="KW-0813">Transport</keyword>
<dbReference type="InterPro" id="IPR042094">
    <property type="entry name" value="T2SS_GspF_sf"/>
</dbReference>
<reference evidence="12 13" key="1">
    <citation type="journal article" date="2010" name="Stand. Genomic Sci.">
        <title>Non-contiguous finished genome sequence of Aminomonas paucivorans type strain (GLU-3).</title>
        <authorList>
            <person name="Pitluck S."/>
            <person name="Yasawong M."/>
            <person name="Held B."/>
            <person name="Lapidus A."/>
            <person name="Nolan M."/>
            <person name="Copeland A."/>
            <person name="Lucas S."/>
            <person name="Del Rio T.G."/>
            <person name="Tice H."/>
            <person name="Cheng J.F."/>
            <person name="Chertkov O."/>
            <person name="Goodwin L."/>
            <person name="Tapia R."/>
            <person name="Han C."/>
            <person name="Liolios K."/>
            <person name="Ivanova N."/>
            <person name="Mavromatis K."/>
            <person name="Ovchinnikova G."/>
            <person name="Pati A."/>
            <person name="Chen A."/>
            <person name="Palaniappan K."/>
            <person name="Land M."/>
            <person name="Hauser L."/>
            <person name="Chang Y.J."/>
            <person name="Jeffries C.D."/>
            <person name="Pukall R."/>
            <person name="Spring S."/>
            <person name="Rohde M."/>
            <person name="Sikorski J."/>
            <person name="Goker M."/>
            <person name="Woyke T."/>
            <person name="Bristow J."/>
            <person name="Eisen J.A."/>
            <person name="Markowitz V."/>
            <person name="Hugenholtz P."/>
            <person name="Kyrpides N.C."/>
            <person name="Klenk H.P."/>
        </authorList>
    </citation>
    <scope>NUCLEOTIDE SEQUENCE [LARGE SCALE GENOMIC DNA]</scope>
    <source>
        <strain evidence="12 13">DSM 12260</strain>
    </source>
</reference>
<evidence type="ECO:0000313" key="13">
    <source>
        <dbReference type="Proteomes" id="UP000005096"/>
    </source>
</evidence>
<feature type="domain" description="Type II secretion system protein GspF" evidence="11">
    <location>
        <begin position="65"/>
        <end position="188"/>
    </location>
</feature>
<dbReference type="HOGENOM" id="CLU_035032_2_1_0"/>
<dbReference type="PROSITE" id="PS00874">
    <property type="entry name" value="T2SP_F"/>
    <property type="match status" value="1"/>
</dbReference>
<keyword evidence="13" id="KW-1185">Reference proteome</keyword>
<organism evidence="12 13">
    <name type="scientific">Aminomonas paucivorans DSM 12260</name>
    <dbReference type="NCBI Taxonomy" id="584708"/>
    <lineage>
        <taxon>Bacteria</taxon>
        <taxon>Thermotogati</taxon>
        <taxon>Synergistota</taxon>
        <taxon>Synergistia</taxon>
        <taxon>Synergistales</taxon>
        <taxon>Synergistaceae</taxon>
        <taxon>Aminomonas</taxon>
    </lineage>
</organism>
<evidence type="ECO:0000256" key="7">
    <source>
        <dbReference type="ARBA" id="ARBA00023136"/>
    </source>
</evidence>
<dbReference type="PRINTS" id="PR00812">
    <property type="entry name" value="BCTERIALGSPF"/>
</dbReference>
<evidence type="ECO:0000256" key="1">
    <source>
        <dbReference type="ARBA" id="ARBA00004651"/>
    </source>
</evidence>
<evidence type="ECO:0000256" key="8">
    <source>
        <dbReference type="RuleBase" id="RU003923"/>
    </source>
</evidence>
<feature type="transmembrane region" description="Helical" evidence="10">
    <location>
        <begin position="357"/>
        <end position="378"/>
    </location>
</feature>
<dbReference type="GO" id="GO:0005886">
    <property type="term" value="C:plasma membrane"/>
    <property type="evidence" value="ECO:0007669"/>
    <property type="project" value="UniProtKB-SubCell"/>
</dbReference>
<evidence type="ECO:0000256" key="6">
    <source>
        <dbReference type="ARBA" id="ARBA00022989"/>
    </source>
</evidence>
<evidence type="ECO:0000256" key="9">
    <source>
        <dbReference type="SAM" id="MobiDB-lite"/>
    </source>
</evidence>
<dbReference type="STRING" id="584708.Apau_1055"/>
<feature type="transmembrane region" description="Helical" evidence="10">
    <location>
        <begin position="207"/>
        <end position="233"/>
    </location>
</feature>
<gene>
    <name evidence="12" type="ORF">Apau_1055</name>
</gene>
<evidence type="ECO:0000259" key="11">
    <source>
        <dbReference type="Pfam" id="PF00482"/>
    </source>
</evidence>
<comment type="subcellular location">
    <subcellularLocation>
        <location evidence="1 8">Cell membrane</location>
        <topology evidence="1 8">Multi-pass membrane protein</topology>
    </subcellularLocation>
</comment>
<dbReference type="RefSeq" id="WP_006300665.1">
    <property type="nucleotide sequence ID" value="NZ_CM001022.1"/>
</dbReference>
<evidence type="ECO:0000256" key="5">
    <source>
        <dbReference type="ARBA" id="ARBA00022692"/>
    </source>
</evidence>
<evidence type="ECO:0000256" key="3">
    <source>
        <dbReference type="ARBA" id="ARBA00022448"/>
    </source>
</evidence>
<dbReference type="InterPro" id="IPR001992">
    <property type="entry name" value="T2SS_GspF/T4SS_PilC_CS"/>
</dbReference>
<feature type="transmembrane region" description="Helical" evidence="10">
    <location>
        <begin position="253"/>
        <end position="275"/>
    </location>
</feature>
<sequence length="385" mass="41986">MPFYRVSASDPTGRTRTLRREAPSEGVLLRTLGDQGYVVLSVRQEAARRTGGGSRPLNLEQHEQFCAALAGFLKSGLPLAQVLGLLERTSSKNQRLGDLYRTLRESVESGRSLAVALKESGLFRPVLLGLVESAEASSKLPEILDRAARLFGDELKLRRKIQSAVTYPLAMLVIGVGVVGFLLTYVVPRLTGLFAEIGAALPLPTRVLLGVAGVVKALAWPVLLGLLLGWLWLRRRGGNVNWPFFRGTRQQLALALVFAHLSTLLKSGIPLVQALELTAPMDRDRNRWRAVAESVRMGYRFSQGLERQGGFPEDLLAVLRIAELGGDLPDSLERLGATCWERSQASLQRLADLAEPAIIVVLGGMVAFVVVAVLLPVFDLSSLIR</sequence>
<dbReference type="Pfam" id="PF00482">
    <property type="entry name" value="T2SSF"/>
    <property type="match status" value="2"/>
</dbReference>
<keyword evidence="4" id="KW-1003">Cell membrane</keyword>
<dbReference type="OrthoDB" id="9778391at2"/>
<dbReference type="PANTHER" id="PTHR30012">
    <property type="entry name" value="GENERAL SECRETION PATHWAY PROTEIN"/>
    <property type="match status" value="1"/>
</dbReference>
<protein>
    <submittedName>
        <fullName evidence="12">Type II secretion system F domain</fullName>
    </submittedName>
</protein>
<evidence type="ECO:0000313" key="12">
    <source>
        <dbReference type="EMBL" id="EFQ23482.1"/>
    </source>
</evidence>
<dbReference type="PANTHER" id="PTHR30012:SF0">
    <property type="entry name" value="TYPE II SECRETION SYSTEM PROTEIN F-RELATED"/>
    <property type="match status" value="1"/>
</dbReference>
<keyword evidence="5 8" id="KW-0812">Transmembrane</keyword>
<proteinExistence type="inferred from homology"/>
<dbReference type="eggNOG" id="COG1459">
    <property type="taxonomic scope" value="Bacteria"/>
</dbReference>
<dbReference type="Gene3D" id="1.20.81.30">
    <property type="entry name" value="Type II secretion system (T2SS), domain F"/>
    <property type="match status" value="2"/>
</dbReference>
<evidence type="ECO:0000256" key="2">
    <source>
        <dbReference type="ARBA" id="ARBA00005745"/>
    </source>
</evidence>
<dbReference type="Proteomes" id="UP000005096">
    <property type="component" value="Chromosome"/>
</dbReference>
<name>E3CXB6_9BACT</name>
<keyword evidence="6 10" id="KW-1133">Transmembrane helix</keyword>
<dbReference type="GO" id="GO:0009306">
    <property type="term" value="P:protein secretion"/>
    <property type="evidence" value="ECO:0007669"/>
    <property type="project" value="InterPro"/>
</dbReference>
<dbReference type="PaxDb" id="584708-Apau_1055"/>
<comment type="similarity">
    <text evidence="2 8">Belongs to the GSP F family.</text>
</comment>
<dbReference type="EMBL" id="CM001022">
    <property type="protein sequence ID" value="EFQ23482.1"/>
    <property type="molecule type" value="Genomic_DNA"/>
</dbReference>
<evidence type="ECO:0000256" key="4">
    <source>
        <dbReference type="ARBA" id="ARBA00022475"/>
    </source>
</evidence>
<dbReference type="InterPro" id="IPR018076">
    <property type="entry name" value="T2SS_GspF_dom"/>
</dbReference>
<feature type="region of interest" description="Disordered" evidence="9">
    <location>
        <begin position="1"/>
        <end position="20"/>
    </location>
</feature>